<keyword evidence="1" id="KW-0620">Polyamine biosynthesis</keyword>
<dbReference type="Gene3D" id="3.40.50.150">
    <property type="entry name" value="Vaccinia Virus protein VP39"/>
    <property type="match status" value="1"/>
</dbReference>
<dbReference type="GO" id="GO:0006596">
    <property type="term" value="P:polyamine biosynthetic process"/>
    <property type="evidence" value="ECO:0007669"/>
    <property type="project" value="UniProtKB-KW"/>
</dbReference>
<organism evidence="3">
    <name type="scientific">Chryseobacterium sp. B5</name>
    <dbReference type="NCBI Taxonomy" id="2050562"/>
    <lineage>
        <taxon>Bacteria</taxon>
        <taxon>Pseudomonadati</taxon>
        <taxon>Bacteroidota</taxon>
        <taxon>Flavobacteriia</taxon>
        <taxon>Flavobacteriales</taxon>
        <taxon>Weeksellaceae</taxon>
        <taxon>Chryseobacterium group</taxon>
        <taxon>Chryseobacterium</taxon>
    </lineage>
</organism>
<protein>
    <submittedName>
        <fullName evidence="3">Spermidine synthase</fullName>
    </submittedName>
</protein>
<evidence type="ECO:0000256" key="1">
    <source>
        <dbReference type="ARBA" id="ARBA00023115"/>
    </source>
</evidence>
<dbReference type="EMBL" id="PEKC01000001">
    <property type="protein sequence ID" value="PII37504.1"/>
    <property type="molecule type" value="Genomic_DNA"/>
</dbReference>
<reference evidence="3" key="1">
    <citation type="submission" date="2017-10" db="EMBL/GenBank/DDBJ databases">
        <title>Chryseobacterium sp. B5 is a hydrocarbonoclastic and plant growth promoting bacterium.</title>
        <authorList>
            <person name="Thijs S."/>
            <person name="Gkorezis P."/>
            <person name="Van Hamme J."/>
        </authorList>
    </citation>
    <scope>NUCLEOTIDE SEQUENCE</scope>
    <source>
        <strain evidence="3">B5</strain>
    </source>
</reference>
<dbReference type="PANTHER" id="PTHR43317:SF1">
    <property type="entry name" value="THERMOSPERMINE SYNTHASE ACAULIS5"/>
    <property type="match status" value="1"/>
</dbReference>
<dbReference type="AlphaFoldDB" id="A0A2G7TC81"/>
<dbReference type="SUPFAM" id="SSF53335">
    <property type="entry name" value="S-adenosyl-L-methionine-dependent methyltransferases"/>
    <property type="match status" value="1"/>
</dbReference>
<feature type="region of interest" description="Disordered" evidence="2">
    <location>
        <begin position="1"/>
        <end position="25"/>
    </location>
</feature>
<name>A0A2G7TC81_9FLAO</name>
<comment type="caution">
    <text evidence="3">The sequence shown here is derived from an EMBL/GenBank/DDBJ whole genome shotgun (WGS) entry which is preliminary data.</text>
</comment>
<sequence length="269" mass="29925">MIRKTRGAAKAAPSSSSNGTTAADIELPEVSVSDDGDVRHLHLGTPWIQGSMRIREPFEIELEYVQRMMGWLLFMEPASVAGRHAMQLGLGAAAITKFCHKKLRMRTTAIELNPQVLAVCRSWFKLPPDSDTLRVVLADAAQEIRKSQWLGTVDALAVDLYDHDAAAPVLDSAEFYADCRNLLTEDGIMTVNLFGRTSSYERSLARMAEAFGEEAMWAFRPTREGNTVVLAQRTPRALDPAALQAASAQVQARWDLPTTRWPKIFVRPW</sequence>
<gene>
    <name evidence="3" type="ORF">CTI11_00040</name>
</gene>
<accession>A0A2G7TC81</accession>
<dbReference type="PANTHER" id="PTHR43317">
    <property type="entry name" value="THERMOSPERMINE SYNTHASE ACAULIS5"/>
    <property type="match status" value="1"/>
</dbReference>
<evidence type="ECO:0000313" key="3">
    <source>
        <dbReference type="EMBL" id="PII37504.1"/>
    </source>
</evidence>
<proteinExistence type="predicted"/>
<evidence type="ECO:0000256" key="2">
    <source>
        <dbReference type="SAM" id="MobiDB-lite"/>
    </source>
</evidence>
<dbReference type="InterPro" id="IPR029063">
    <property type="entry name" value="SAM-dependent_MTases_sf"/>
</dbReference>